<evidence type="ECO:0000256" key="9">
    <source>
        <dbReference type="ARBA" id="ARBA00048366"/>
    </source>
</evidence>
<evidence type="ECO:0000313" key="13">
    <source>
        <dbReference type="EMBL" id="MBM6850025.1"/>
    </source>
</evidence>
<dbReference type="Proteomes" id="UP000719500">
    <property type="component" value="Unassembled WGS sequence"/>
</dbReference>
<dbReference type="InterPro" id="IPR027417">
    <property type="entry name" value="P-loop_NTPase"/>
</dbReference>
<feature type="domain" description="YrdC-like" evidence="12">
    <location>
        <begin position="19"/>
        <end position="205"/>
    </location>
</feature>
<dbReference type="InterPro" id="IPR006070">
    <property type="entry name" value="Sua5-like_dom"/>
</dbReference>
<dbReference type="InterPro" id="IPR005145">
    <property type="entry name" value="Sua5_C"/>
</dbReference>
<dbReference type="NCBIfam" id="TIGR00057">
    <property type="entry name" value="L-threonylcarbamoyladenylate synthase"/>
    <property type="match status" value="1"/>
</dbReference>
<evidence type="ECO:0000256" key="3">
    <source>
        <dbReference type="ARBA" id="ARBA00022490"/>
    </source>
</evidence>
<keyword evidence="10" id="KW-0418">Kinase</keyword>
<dbReference type="PANTHER" id="PTHR17490:SF16">
    <property type="entry name" value="THREONYLCARBAMOYL-AMP SYNTHASE"/>
    <property type="match status" value="1"/>
</dbReference>
<evidence type="ECO:0000256" key="7">
    <source>
        <dbReference type="ARBA" id="ARBA00022741"/>
    </source>
</evidence>
<comment type="similarity">
    <text evidence="2">Belongs to the SUA5 family.</text>
</comment>
<comment type="caution">
    <text evidence="13">The sequence shown here is derived from an EMBL/GenBank/DDBJ whole genome shotgun (WGS) entry which is preliminary data.</text>
</comment>
<dbReference type="InterPro" id="IPR017945">
    <property type="entry name" value="DHBP_synth_RibB-like_a/b_dom"/>
</dbReference>
<dbReference type="PANTHER" id="PTHR17490">
    <property type="entry name" value="SUA5"/>
    <property type="match status" value="1"/>
</dbReference>
<dbReference type="Gene3D" id="3.90.870.10">
    <property type="entry name" value="DHBP synthase"/>
    <property type="match status" value="1"/>
</dbReference>
<dbReference type="HAMAP" id="MF_00376">
    <property type="entry name" value="Dephospho_CoA_kinase"/>
    <property type="match status" value="1"/>
</dbReference>
<evidence type="ECO:0000256" key="1">
    <source>
        <dbReference type="ARBA" id="ARBA00004496"/>
    </source>
</evidence>
<evidence type="ECO:0000313" key="14">
    <source>
        <dbReference type="Proteomes" id="UP000719500"/>
    </source>
</evidence>
<keyword evidence="3 10" id="KW-0963">Cytoplasm</keyword>
<comment type="pathway">
    <text evidence="10">Cofactor biosynthesis; coenzyme A biosynthesis; CoA from (R)-pantothenate: step 5/5.</text>
</comment>
<evidence type="ECO:0000259" key="12">
    <source>
        <dbReference type="PROSITE" id="PS51163"/>
    </source>
</evidence>
<comment type="catalytic activity">
    <reaction evidence="9">
        <text>L-threonine + hydrogencarbonate + ATP = L-threonylcarbamoyladenylate + diphosphate + H2O</text>
        <dbReference type="Rhea" id="RHEA:36407"/>
        <dbReference type="ChEBI" id="CHEBI:15377"/>
        <dbReference type="ChEBI" id="CHEBI:17544"/>
        <dbReference type="ChEBI" id="CHEBI:30616"/>
        <dbReference type="ChEBI" id="CHEBI:33019"/>
        <dbReference type="ChEBI" id="CHEBI:57926"/>
        <dbReference type="ChEBI" id="CHEBI:73682"/>
        <dbReference type="EC" id="2.7.7.87"/>
    </reaction>
</comment>
<feature type="binding site" evidence="10">
    <location>
        <begin position="362"/>
        <end position="367"/>
    </location>
    <ligand>
        <name>ATP</name>
        <dbReference type="ChEBI" id="CHEBI:30616"/>
    </ligand>
</feature>
<keyword evidence="5" id="KW-0819">tRNA processing</keyword>
<reference evidence="13 14" key="1">
    <citation type="journal article" date="2021" name="Sci. Rep.">
        <title>The distribution of antibiotic resistance genes in chicken gut microbiota commensals.</title>
        <authorList>
            <person name="Juricova H."/>
            <person name="Matiasovicova J."/>
            <person name="Kubasova T."/>
            <person name="Cejkova D."/>
            <person name="Rychlik I."/>
        </authorList>
    </citation>
    <scope>NUCLEOTIDE SEQUENCE [LARGE SCALE GENOMIC DNA]</scope>
    <source>
        <strain evidence="13 14">An411</strain>
    </source>
</reference>
<dbReference type="PROSITE" id="PS51163">
    <property type="entry name" value="YRDC"/>
    <property type="match status" value="1"/>
</dbReference>
<keyword evidence="7 10" id="KW-0547">Nucleotide-binding</keyword>
<keyword evidence="10" id="KW-0173">Coenzyme A biosynthesis</keyword>
<comment type="subcellular location">
    <subcellularLocation>
        <location evidence="1 10">Cytoplasm</location>
    </subcellularLocation>
</comment>
<keyword evidence="4 10" id="KW-0808">Transferase</keyword>
<dbReference type="PROSITE" id="PS51219">
    <property type="entry name" value="DPCK"/>
    <property type="match status" value="1"/>
</dbReference>
<gene>
    <name evidence="10" type="primary">coaE</name>
    <name evidence="13" type="ORF">H9X91_01065</name>
</gene>
<evidence type="ECO:0000256" key="5">
    <source>
        <dbReference type="ARBA" id="ARBA00022694"/>
    </source>
</evidence>
<dbReference type="SUPFAM" id="SSF52540">
    <property type="entry name" value="P-loop containing nucleoside triphosphate hydrolases"/>
    <property type="match status" value="1"/>
</dbReference>
<dbReference type="Gene3D" id="3.40.50.11030">
    <property type="entry name" value="Threonylcarbamoyl-AMP synthase, C-terminal domain"/>
    <property type="match status" value="1"/>
</dbReference>
<dbReference type="InterPro" id="IPR038385">
    <property type="entry name" value="Sua5/YwlC_C"/>
</dbReference>
<dbReference type="EC" id="2.7.1.24" evidence="10 11"/>
<dbReference type="Gene3D" id="3.40.50.300">
    <property type="entry name" value="P-loop containing nucleotide triphosphate hydrolases"/>
    <property type="match status" value="1"/>
</dbReference>
<proteinExistence type="inferred from homology"/>
<accession>A0ABS2FSW3</accession>
<keyword evidence="14" id="KW-1185">Reference proteome</keyword>
<dbReference type="EMBL" id="JACSNX010000001">
    <property type="protein sequence ID" value="MBM6850025.1"/>
    <property type="molecule type" value="Genomic_DNA"/>
</dbReference>
<evidence type="ECO:0000256" key="8">
    <source>
        <dbReference type="ARBA" id="ARBA00022840"/>
    </source>
</evidence>
<dbReference type="InterPro" id="IPR001977">
    <property type="entry name" value="Depp_CoAkinase"/>
</dbReference>
<keyword evidence="8 10" id="KW-0067">ATP-binding</keyword>
<evidence type="ECO:0000256" key="2">
    <source>
        <dbReference type="ARBA" id="ARBA00007663"/>
    </source>
</evidence>
<dbReference type="InterPro" id="IPR050156">
    <property type="entry name" value="TC-AMP_synthase_SUA5"/>
</dbReference>
<comment type="catalytic activity">
    <reaction evidence="10">
        <text>3'-dephospho-CoA + ATP = ADP + CoA + H(+)</text>
        <dbReference type="Rhea" id="RHEA:18245"/>
        <dbReference type="ChEBI" id="CHEBI:15378"/>
        <dbReference type="ChEBI" id="CHEBI:30616"/>
        <dbReference type="ChEBI" id="CHEBI:57287"/>
        <dbReference type="ChEBI" id="CHEBI:57328"/>
        <dbReference type="ChEBI" id="CHEBI:456216"/>
        <dbReference type="EC" id="2.7.1.24"/>
    </reaction>
</comment>
<sequence>MQTRYFDLRDTKGQQKEIEDKISAAAKILREGGLVGIPTETVYGLGANAMDGEAVRRIFEAKGRPQDNPLIIHVAGAQWLPRYCADVPPLAYVLARKFWPGPLTMILKRRPIIPDETTAGLDTVGVRCPNHPVTLAIIREAGVPIAAPSANTSGRPSCTTAQDVLEDMDGRISGVVDGGPCAVGVESTILDLTCDPPRLLRPGGLPLEDLERLIGKIDVDKAVNGALAEGEKPKAPGMKYRHYAPKAPVTVITGAPEKSAQEILHRAGPSSGIICFDEFADLFQGHEVHTLGPAGDKLAQAQRVFDALRTFDASGVTEIYAQCPDNRGLGLAIGNRLKKAAGFHVVEADSERVVLGLTGGTGAGKSSALRAVESLGGQVIDCDQLYHEMLETCAPLRDDIGASFPGAFDADGQLDRRKLGQEVFSHKDRLEQLNSIIFRHLVPEVRRRLASSENRLFAIDAINLLEGGLDQLCDRTVAVTSPLELRVRRIMARDSIPEQYARLRISAQQPDEYYRSKCDCELNNAADTAAAFELEAREFFRRLIDTIKEEKAHGKE</sequence>
<evidence type="ECO:0000256" key="6">
    <source>
        <dbReference type="ARBA" id="ARBA00022695"/>
    </source>
</evidence>
<dbReference type="CDD" id="cd02022">
    <property type="entry name" value="DPCK"/>
    <property type="match status" value="1"/>
</dbReference>
<name>A0ABS2FSW3_9FIRM</name>
<evidence type="ECO:0000256" key="11">
    <source>
        <dbReference type="NCBIfam" id="TIGR00152"/>
    </source>
</evidence>
<dbReference type="NCBIfam" id="TIGR00152">
    <property type="entry name" value="dephospho-CoA kinase"/>
    <property type="match status" value="1"/>
</dbReference>
<organism evidence="13 14">
    <name type="scientific">Oscillibacter valericigenes</name>
    <dbReference type="NCBI Taxonomy" id="351091"/>
    <lineage>
        <taxon>Bacteria</taxon>
        <taxon>Bacillati</taxon>
        <taxon>Bacillota</taxon>
        <taxon>Clostridia</taxon>
        <taxon>Eubacteriales</taxon>
        <taxon>Oscillospiraceae</taxon>
        <taxon>Oscillibacter</taxon>
    </lineage>
</organism>
<dbReference type="Pfam" id="PF03481">
    <property type="entry name" value="Sua5_C"/>
    <property type="match status" value="1"/>
</dbReference>
<comment type="function">
    <text evidence="10">Catalyzes the phosphorylation of the 3'-hydroxyl group of dephosphocoenzyme A to form coenzyme A.</text>
</comment>
<keyword evidence="6" id="KW-0548">Nucleotidyltransferase</keyword>
<dbReference type="Pfam" id="PF01121">
    <property type="entry name" value="CoaE"/>
    <property type="match status" value="1"/>
</dbReference>
<dbReference type="RefSeq" id="WP_204801632.1">
    <property type="nucleotide sequence ID" value="NZ_JACSNX010000001.1"/>
</dbReference>
<evidence type="ECO:0000256" key="10">
    <source>
        <dbReference type="HAMAP-Rule" id="MF_00376"/>
    </source>
</evidence>
<protein>
    <recommendedName>
        <fullName evidence="10 11">Dephospho-CoA kinase</fullName>
        <ecNumber evidence="10 11">2.7.1.24</ecNumber>
    </recommendedName>
    <alternativeName>
        <fullName evidence="10">Dephosphocoenzyme A kinase</fullName>
    </alternativeName>
</protein>
<dbReference type="Pfam" id="PF01300">
    <property type="entry name" value="Sua5_yciO_yrdC"/>
    <property type="match status" value="1"/>
</dbReference>
<comment type="similarity">
    <text evidence="10">Belongs to the CoaE family.</text>
</comment>
<dbReference type="SUPFAM" id="SSF55821">
    <property type="entry name" value="YrdC/RibB"/>
    <property type="match status" value="1"/>
</dbReference>
<evidence type="ECO:0000256" key="4">
    <source>
        <dbReference type="ARBA" id="ARBA00022679"/>
    </source>
</evidence>